<dbReference type="GO" id="GO:0002939">
    <property type="term" value="P:tRNA N1-guanine methylation"/>
    <property type="evidence" value="ECO:0007669"/>
    <property type="project" value="TreeGrafter"/>
</dbReference>
<dbReference type="RefSeq" id="XP_015469285.1">
    <property type="nucleotide sequence ID" value="XM_015609910.1"/>
</dbReference>
<feature type="compositionally biased region" description="Polar residues" evidence="11">
    <location>
        <begin position="334"/>
        <end position="358"/>
    </location>
</feature>
<evidence type="ECO:0000256" key="10">
    <source>
        <dbReference type="PIRSR" id="PIRSR016323-2"/>
    </source>
</evidence>
<keyword evidence="4 13" id="KW-0808">Transferase</keyword>
<feature type="binding site" evidence="10">
    <location>
        <position position="217"/>
    </location>
    <ligand>
        <name>S-adenosyl-L-methionine</name>
        <dbReference type="ChEBI" id="CHEBI:59789"/>
    </ligand>
</feature>
<dbReference type="PIRSF" id="PIRSF016323">
    <property type="entry name" value="tRNA_m1G_mtfrase_met"/>
    <property type="match status" value="1"/>
</dbReference>
<feature type="region of interest" description="Disordered" evidence="11">
    <location>
        <begin position="1"/>
        <end position="110"/>
    </location>
</feature>
<feature type="binding site" evidence="10">
    <location>
        <position position="237"/>
    </location>
    <ligand>
        <name>S-adenosyl-L-methionine</name>
        <dbReference type="ChEBI" id="CHEBI:59789"/>
    </ligand>
</feature>
<accession>A0A0V1Q4P0</accession>
<keyword evidence="5" id="KW-0949">S-adenosyl-L-methionine</keyword>
<evidence type="ECO:0000256" key="8">
    <source>
        <dbReference type="ARBA" id="ARBA00048434"/>
    </source>
</evidence>
<gene>
    <name evidence="13" type="ORF">AC631_01080</name>
</gene>
<feature type="binding site" evidence="10">
    <location>
        <position position="263"/>
    </location>
    <ligand>
        <name>S-adenosyl-L-methionine</name>
        <dbReference type="ChEBI" id="CHEBI:59789"/>
    </ligand>
</feature>
<feature type="binding site" evidence="10">
    <location>
        <position position="249"/>
    </location>
    <ligand>
        <name>S-adenosyl-L-methionine</name>
        <dbReference type="ChEBI" id="CHEBI:59789"/>
    </ligand>
</feature>
<evidence type="ECO:0000313" key="14">
    <source>
        <dbReference type="Proteomes" id="UP000054251"/>
    </source>
</evidence>
<keyword evidence="3 13" id="KW-0489">Methyltransferase</keyword>
<keyword evidence="14" id="KW-1185">Reference proteome</keyword>
<evidence type="ECO:0000256" key="2">
    <source>
        <dbReference type="ARBA" id="ARBA00020451"/>
    </source>
</evidence>
<dbReference type="GO" id="GO:0000049">
    <property type="term" value="F:tRNA binding"/>
    <property type="evidence" value="ECO:0007669"/>
    <property type="project" value="TreeGrafter"/>
</dbReference>
<dbReference type="PROSITE" id="PS51675">
    <property type="entry name" value="SAM_MT_TRM10"/>
    <property type="match status" value="1"/>
</dbReference>
<dbReference type="Gene3D" id="3.40.1280.30">
    <property type="match status" value="1"/>
</dbReference>
<evidence type="ECO:0000256" key="7">
    <source>
        <dbReference type="ARBA" id="ARBA00032166"/>
    </source>
</evidence>
<feature type="domain" description="SAM-dependent MTase TRM10-type" evidence="12">
    <location>
        <begin position="112"/>
        <end position="311"/>
    </location>
</feature>
<feature type="compositionally biased region" description="Basic residues" evidence="11">
    <location>
        <begin position="74"/>
        <end position="85"/>
    </location>
</feature>
<dbReference type="InterPro" id="IPR016653">
    <property type="entry name" value="TRM10/TRM10A"/>
</dbReference>
<feature type="active site" description="Proton acceptor" evidence="9">
    <location>
        <position position="241"/>
    </location>
</feature>
<name>A0A0V1Q4P0_9ASCO</name>
<proteinExistence type="predicted"/>
<dbReference type="PANTHER" id="PTHR13563">
    <property type="entry name" value="TRNA (GUANINE-9-) METHYLTRANSFERASE"/>
    <property type="match status" value="1"/>
</dbReference>
<evidence type="ECO:0000256" key="4">
    <source>
        <dbReference type="ARBA" id="ARBA00022679"/>
    </source>
</evidence>
<dbReference type="GO" id="GO:0052905">
    <property type="term" value="F:tRNA (guanosine(9)-N1)-methyltransferase activity"/>
    <property type="evidence" value="ECO:0007669"/>
    <property type="project" value="UniProtKB-EC"/>
</dbReference>
<comment type="caution">
    <text evidence="13">The sequence shown here is derived from an EMBL/GenBank/DDBJ whole genome shotgun (WGS) entry which is preliminary data.</text>
</comment>
<dbReference type="GeneID" id="26838089"/>
<dbReference type="OrthoDB" id="278300at2759"/>
<evidence type="ECO:0000256" key="9">
    <source>
        <dbReference type="PIRSR" id="PIRSR016323-1"/>
    </source>
</evidence>
<evidence type="ECO:0000259" key="12">
    <source>
        <dbReference type="PROSITE" id="PS51675"/>
    </source>
</evidence>
<feature type="compositionally biased region" description="Basic and acidic residues" evidence="11">
    <location>
        <begin position="86"/>
        <end position="95"/>
    </location>
</feature>
<feature type="region of interest" description="Disordered" evidence="11">
    <location>
        <begin position="308"/>
        <end position="358"/>
    </location>
</feature>
<feature type="compositionally biased region" description="Basic and acidic residues" evidence="11">
    <location>
        <begin position="51"/>
        <end position="73"/>
    </location>
</feature>
<dbReference type="CDD" id="cd18089">
    <property type="entry name" value="SPOUT_Trm10-like"/>
    <property type="match status" value="1"/>
</dbReference>
<dbReference type="AlphaFoldDB" id="A0A0V1Q4P0"/>
<evidence type="ECO:0000256" key="11">
    <source>
        <dbReference type="SAM" id="MobiDB-lite"/>
    </source>
</evidence>
<sequence>MSDKDIDTVKVGDIASKEMENQDTEQSQKRGGSDDEKNVFKRQKVVVPEGMTKREYKRQLKQQRWEETKDEYKQKKREKKKAARERRKERIKEAEANGENSEELHNYHQMKRAKVAPQEQISTDVKIIMDCEFDALMNDKEIVSLSNQITRSYSAKKHSTYDVQLDIASFNKNLKKRFEKAIPQYDKWTNVTFVENDKLEDILPMNDKEALSKYVYLTADTDEVIDTLEPHHTYIIGGIVDKNRYKNLCLNKAQSLGLKIGRLPIDKFIKMNGRQVLATSHVFELCCKWFENDKDWGKAFNEVLPPRKVKGKLTHEPEPEPETSELSELHEHNGPSNPSGEPSVSSEQSDEPTQLADN</sequence>
<evidence type="ECO:0000256" key="6">
    <source>
        <dbReference type="ARBA" id="ARBA00031792"/>
    </source>
</evidence>
<evidence type="ECO:0000256" key="5">
    <source>
        <dbReference type="ARBA" id="ARBA00022691"/>
    </source>
</evidence>
<organism evidence="13 14">
    <name type="scientific">Debaryomyces fabryi</name>
    <dbReference type="NCBI Taxonomy" id="58627"/>
    <lineage>
        <taxon>Eukaryota</taxon>
        <taxon>Fungi</taxon>
        <taxon>Dikarya</taxon>
        <taxon>Ascomycota</taxon>
        <taxon>Saccharomycotina</taxon>
        <taxon>Pichiomycetes</taxon>
        <taxon>Debaryomycetaceae</taxon>
        <taxon>Debaryomyces</taxon>
    </lineage>
</organism>
<evidence type="ECO:0000256" key="1">
    <source>
        <dbReference type="ARBA" id="ARBA00012797"/>
    </source>
</evidence>
<protein>
    <recommendedName>
        <fullName evidence="2">tRNA (guanine(9)-N1)-methyltransferase</fullName>
        <ecNumber evidence="1">2.1.1.221</ecNumber>
    </recommendedName>
    <alternativeName>
        <fullName evidence="7">tRNA methyltransferase 10</fullName>
    </alternativeName>
    <alternativeName>
        <fullName evidence="6">tRNA(m1G9)-methyltransferase</fullName>
    </alternativeName>
</protein>
<dbReference type="InterPro" id="IPR028564">
    <property type="entry name" value="MT_TRM10-typ"/>
</dbReference>
<dbReference type="EC" id="2.1.1.221" evidence="1"/>
<comment type="catalytic activity">
    <reaction evidence="8">
        <text>guanosine(9) in tRNA + S-adenosyl-L-methionine = N(1)-methylguanosine(9) in tRNA + S-adenosyl-L-homocysteine + H(+)</text>
        <dbReference type="Rhea" id="RHEA:43156"/>
        <dbReference type="Rhea" id="RHEA-COMP:10367"/>
        <dbReference type="Rhea" id="RHEA-COMP:10368"/>
        <dbReference type="ChEBI" id="CHEBI:15378"/>
        <dbReference type="ChEBI" id="CHEBI:57856"/>
        <dbReference type="ChEBI" id="CHEBI:59789"/>
        <dbReference type="ChEBI" id="CHEBI:73542"/>
        <dbReference type="ChEBI" id="CHEBI:74269"/>
        <dbReference type="EC" id="2.1.1.221"/>
    </reaction>
</comment>
<evidence type="ECO:0000313" key="13">
    <source>
        <dbReference type="EMBL" id="KSA03183.1"/>
    </source>
</evidence>
<dbReference type="InterPro" id="IPR038459">
    <property type="entry name" value="MT_TRM10-typ_sf"/>
</dbReference>
<dbReference type="InterPro" id="IPR007356">
    <property type="entry name" value="tRNA_m1G_MeTrfase_euk"/>
</dbReference>
<dbReference type="EMBL" id="LMYN01000013">
    <property type="protein sequence ID" value="KSA03183.1"/>
    <property type="molecule type" value="Genomic_DNA"/>
</dbReference>
<reference evidence="13 14" key="1">
    <citation type="submission" date="2015-11" db="EMBL/GenBank/DDBJ databases">
        <title>The genome of Debaryomyces fabryi.</title>
        <authorList>
            <person name="Tafer H."/>
            <person name="Lopandic K."/>
        </authorList>
    </citation>
    <scope>NUCLEOTIDE SEQUENCE [LARGE SCALE GENOMIC DNA]</scope>
    <source>
        <strain evidence="13 14">CBS 789</strain>
    </source>
</reference>
<evidence type="ECO:0000256" key="3">
    <source>
        <dbReference type="ARBA" id="ARBA00022603"/>
    </source>
</evidence>
<dbReference type="Proteomes" id="UP000054251">
    <property type="component" value="Unassembled WGS sequence"/>
</dbReference>
<feature type="compositionally biased region" description="Basic and acidic residues" evidence="11">
    <location>
        <begin position="1"/>
        <end position="39"/>
    </location>
</feature>
<dbReference type="GO" id="GO:0005634">
    <property type="term" value="C:nucleus"/>
    <property type="evidence" value="ECO:0007669"/>
    <property type="project" value="TreeGrafter"/>
</dbReference>
<dbReference type="PANTHER" id="PTHR13563:SF13">
    <property type="entry name" value="TRNA METHYLTRANSFERASE 10 HOMOLOG A"/>
    <property type="match status" value="1"/>
</dbReference>